<evidence type="ECO:0000259" key="5">
    <source>
        <dbReference type="PROSITE" id="PS51898"/>
    </source>
</evidence>
<dbReference type="OrthoDB" id="9771888at2"/>
<dbReference type="PANTHER" id="PTHR30349">
    <property type="entry name" value="PHAGE INTEGRASE-RELATED"/>
    <property type="match status" value="1"/>
</dbReference>
<evidence type="ECO:0000259" key="6">
    <source>
        <dbReference type="PROSITE" id="PS51900"/>
    </source>
</evidence>
<dbReference type="Gene3D" id="1.10.150.130">
    <property type="match status" value="1"/>
</dbReference>
<protein>
    <submittedName>
        <fullName evidence="7">Integrase/recombinase XerD</fullName>
    </submittedName>
</protein>
<dbReference type="PROSITE" id="PS51900">
    <property type="entry name" value="CB"/>
    <property type="match status" value="1"/>
</dbReference>
<dbReference type="RefSeq" id="WP_159429751.1">
    <property type="nucleotide sequence ID" value="NZ_FNGO01000002.1"/>
</dbReference>
<feature type="domain" description="Core-binding (CB)" evidence="6">
    <location>
        <begin position="1"/>
        <end position="88"/>
    </location>
</feature>
<gene>
    <name evidence="7" type="ORF">SAMN04488692_1026</name>
</gene>
<dbReference type="Pfam" id="PF00589">
    <property type="entry name" value="Phage_integrase"/>
    <property type="match status" value="1"/>
</dbReference>
<organism evidence="7 8">
    <name type="scientific">Halarsenatibacter silvermanii</name>
    <dbReference type="NCBI Taxonomy" id="321763"/>
    <lineage>
        <taxon>Bacteria</taxon>
        <taxon>Bacillati</taxon>
        <taxon>Bacillota</taxon>
        <taxon>Clostridia</taxon>
        <taxon>Halanaerobiales</taxon>
        <taxon>Halarsenatibacteraceae</taxon>
        <taxon>Halarsenatibacter</taxon>
    </lineage>
</organism>
<feature type="domain" description="Tyr recombinase" evidence="5">
    <location>
        <begin position="108"/>
        <end position="284"/>
    </location>
</feature>
<dbReference type="InterPro" id="IPR044068">
    <property type="entry name" value="CB"/>
</dbReference>
<dbReference type="InterPro" id="IPR011010">
    <property type="entry name" value="DNA_brk_join_enz"/>
</dbReference>
<comment type="similarity">
    <text evidence="1">Belongs to the 'phage' integrase family.</text>
</comment>
<evidence type="ECO:0000313" key="8">
    <source>
        <dbReference type="Proteomes" id="UP000199476"/>
    </source>
</evidence>
<dbReference type="Proteomes" id="UP000199476">
    <property type="component" value="Unassembled WGS sequence"/>
</dbReference>
<evidence type="ECO:0000256" key="1">
    <source>
        <dbReference type="ARBA" id="ARBA00008857"/>
    </source>
</evidence>
<keyword evidence="2 4" id="KW-0238">DNA-binding</keyword>
<dbReference type="AlphaFoldDB" id="A0A1G9HR35"/>
<reference evidence="7 8" key="1">
    <citation type="submission" date="2016-10" db="EMBL/GenBank/DDBJ databases">
        <authorList>
            <person name="de Groot N.N."/>
        </authorList>
    </citation>
    <scope>NUCLEOTIDE SEQUENCE [LARGE SCALE GENOMIC DNA]</scope>
    <source>
        <strain evidence="7 8">SLAS-1</strain>
    </source>
</reference>
<dbReference type="InterPro" id="IPR010998">
    <property type="entry name" value="Integrase_recombinase_N"/>
</dbReference>
<dbReference type="EMBL" id="FNGO01000002">
    <property type="protein sequence ID" value="SDL15174.1"/>
    <property type="molecule type" value="Genomic_DNA"/>
</dbReference>
<keyword evidence="8" id="KW-1185">Reference proteome</keyword>
<evidence type="ECO:0000313" key="7">
    <source>
        <dbReference type="EMBL" id="SDL15174.1"/>
    </source>
</evidence>
<evidence type="ECO:0000256" key="4">
    <source>
        <dbReference type="PROSITE-ProRule" id="PRU01248"/>
    </source>
</evidence>
<dbReference type="STRING" id="321763.SAMN04488692_1026"/>
<accession>A0A1G9HR35</accession>
<dbReference type="InterPro" id="IPR013762">
    <property type="entry name" value="Integrase-like_cat_sf"/>
</dbReference>
<dbReference type="PROSITE" id="PS51898">
    <property type="entry name" value="TYR_RECOMBINASE"/>
    <property type="match status" value="1"/>
</dbReference>
<sequence>MLLQDVIGEYLDDLEGRNYSEKTTGDYGNELKRFRLWVEGEFNGPVYAEELAEGTVEDYFSHLDRDGISPVYRNKILYILRGFFEHTSARGITGELTGGMRLAKTRSKQRDYLTDREMGGVLEAMGNPLIRQVTIFLYNTGARIGECLSLELGDLDFKNREIKIRKGKGNKDRRLPMNTRLAEELAAYIEGTRPEMGTERVFISPLSGGLSQSYYNRRLKRAVRKAGIENKQITAHCIRHSTAMRMREQGVDIYTIKEQLGHEEIATTSIYLHSEMEEMKKAVETI</sequence>
<dbReference type="GO" id="GO:0006310">
    <property type="term" value="P:DNA recombination"/>
    <property type="evidence" value="ECO:0007669"/>
    <property type="project" value="UniProtKB-KW"/>
</dbReference>
<dbReference type="Gene3D" id="1.10.443.10">
    <property type="entry name" value="Intergrase catalytic core"/>
    <property type="match status" value="1"/>
</dbReference>
<dbReference type="InterPro" id="IPR050090">
    <property type="entry name" value="Tyrosine_recombinase_XerCD"/>
</dbReference>
<evidence type="ECO:0000256" key="3">
    <source>
        <dbReference type="ARBA" id="ARBA00023172"/>
    </source>
</evidence>
<dbReference type="GO" id="GO:0015074">
    <property type="term" value="P:DNA integration"/>
    <property type="evidence" value="ECO:0007669"/>
    <property type="project" value="InterPro"/>
</dbReference>
<dbReference type="InterPro" id="IPR002104">
    <property type="entry name" value="Integrase_catalytic"/>
</dbReference>
<dbReference type="PANTHER" id="PTHR30349:SF64">
    <property type="entry name" value="PROPHAGE INTEGRASE INTD-RELATED"/>
    <property type="match status" value="1"/>
</dbReference>
<dbReference type="GO" id="GO:0003677">
    <property type="term" value="F:DNA binding"/>
    <property type="evidence" value="ECO:0007669"/>
    <property type="project" value="UniProtKB-UniRule"/>
</dbReference>
<keyword evidence="3" id="KW-0233">DNA recombination</keyword>
<name>A0A1G9HR35_9FIRM</name>
<proteinExistence type="inferred from homology"/>
<evidence type="ECO:0000256" key="2">
    <source>
        <dbReference type="ARBA" id="ARBA00023125"/>
    </source>
</evidence>
<dbReference type="SUPFAM" id="SSF56349">
    <property type="entry name" value="DNA breaking-rejoining enzymes"/>
    <property type="match status" value="1"/>
</dbReference>